<evidence type="ECO:0000313" key="2">
    <source>
        <dbReference type="Proteomes" id="UP000076476"/>
    </source>
</evidence>
<evidence type="ECO:0000313" key="1">
    <source>
        <dbReference type="EMBL" id="KZN94794.1"/>
    </source>
</evidence>
<sequence>MVQLYYTDQFSFAPIVALQQSLKEHEKKQSIVEKIYESNLGAQSEKDNIKDLRKEALAHGSVLKTITLKRGKSNALIVPWKSTKFYAKARGRAGFGRFDRLGEKIDDLASEYVYLKNWIEENFFGEQRKERLDKLDHFFQQSIQQLADSFSKSVGGFFVKHGLPDVKEEMYNDILKAYEQRIEQYTSFLRKHEDYAPIDRTDGEQLLRGNHTFKLEALRQQFLQKESALETGDHYTIYDFEAAGSFYQEAVRTEHGYTAAKSEEQIGIELGLLGMKLEALLHTPLSEKMRGNLEHVYHSYIQKTIESYNRFQEEKREEAYGRSKRAYSILDSKIIDDIISSMRRHAKEKNIDHVFLHIIPSAYVSYEQKTNDANWNDLVRYHSSKNDWDMFFQNDWSAHHAYYPFTYNNLINNWNSFINKTEGLLDMKFDQEAVIFEARI</sequence>
<proteinExistence type="predicted"/>
<comment type="caution">
    <text evidence="1">The sequence shown here is derived from an EMBL/GenBank/DDBJ whole genome shotgun (WGS) entry which is preliminary data.</text>
</comment>
<dbReference type="EMBL" id="LWBR01000075">
    <property type="protein sequence ID" value="KZN94794.1"/>
    <property type="molecule type" value="Genomic_DNA"/>
</dbReference>
<name>A0A165WA08_9BACI</name>
<dbReference type="OrthoDB" id="2455498at2"/>
<keyword evidence="2" id="KW-1185">Reference proteome</keyword>
<organism evidence="1 2">
    <name type="scientific">Aeribacillus pallidus</name>
    <dbReference type="NCBI Taxonomy" id="33936"/>
    <lineage>
        <taxon>Bacteria</taxon>
        <taxon>Bacillati</taxon>
        <taxon>Bacillota</taxon>
        <taxon>Bacilli</taxon>
        <taxon>Bacillales</taxon>
        <taxon>Bacillaceae</taxon>
        <taxon>Aeribacillus</taxon>
    </lineage>
</organism>
<dbReference type="AlphaFoldDB" id="A0A165WA08"/>
<dbReference type="RefSeq" id="WP_063389543.1">
    <property type="nucleotide sequence ID" value="NZ_LWBR01000075.1"/>
</dbReference>
<gene>
    <name evidence="1" type="ORF">AZI98_17520</name>
</gene>
<reference evidence="1 2" key="1">
    <citation type="submission" date="2016-04" db="EMBL/GenBank/DDBJ databases">
        <title>Draft genome sequence of Aeribacillus pallidus 8m3 from petroleum reservoir.</title>
        <authorList>
            <person name="Poltaraus A.B."/>
            <person name="Nazina T.N."/>
            <person name="Tourova T.P."/>
            <person name="Malakho S.M."/>
            <person name="Korshunova A.V."/>
            <person name="Sokolova D.S."/>
        </authorList>
    </citation>
    <scope>NUCLEOTIDE SEQUENCE [LARGE SCALE GENOMIC DNA]</scope>
    <source>
        <strain evidence="1 2">8m3</strain>
    </source>
</reference>
<dbReference type="Proteomes" id="UP000076476">
    <property type="component" value="Unassembled WGS sequence"/>
</dbReference>
<accession>A0A165WA08</accession>
<protein>
    <submittedName>
        <fullName evidence="1">Uncharacterized protein</fullName>
    </submittedName>
</protein>